<evidence type="ECO:0000259" key="1">
    <source>
        <dbReference type="Pfam" id="PF01814"/>
    </source>
</evidence>
<feature type="domain" description="Hemerythrin-like" evidence="1">
    <location>
        <begin position="21"/>
        <end position="135"/>
    </location>
</feature>
<protein>
    <submittedName>
        <fullName evidence="2">Hemerythrin HHE cation binding domain-containing protein</fullName>
    </submittedName>
</protein>
<sequence length="136" mass="16139">MSGPSLEREHSHRSIHNGAFREARSLTDLLRRLHGERRTEEVHEVADALIEHWEKRILAHAQAEEEGLFPKKVERNPELAPVVHMMKRDHDLMRQLLDEIKVKWKQSGVNYEVFARFEALLLINRIHSRQEERDLL</sequence>
<dbReference type="RefSeq" id="WP_091571713.1">
    <property type="nucleotide sequence ID" value="NZ_FMZA01000017.1"/>
</dbReference>
<organism evidence="2 3">
    <name type="scientific">Melghirimyces thermohalophilus</name>
    <dbReference type="NCBI Taxonomy" id="1236220"/>
    <lineage>
        <taxon>Bacteria</taxon>
        <taxon>Bacillati</taxon>
        <taxon>Bacillota</taxon>
        <taxon>Bacilli</taxon>
        <taxon>Bacillales</taxon>
        <taxon>Thermoactinomycetaceae</taxon>
        <taxon>Melghirimyces</taxon>
    </lineage>
</organism>
<accession>A0A1G6PN19</accession>
<keyword evidence="3" id="KW-1185">Reference proteome</keyword>
<reference evidence="2 3" key="1">
    <citation type="submission" date="2016-10" db="EMBL/GenBank/DDBJ databases">
        <authorList>
            <person name="de Groot N.N."/>
        </authorList>
    </citation>
    <scope>NUCLEOTIDE SEQUENCE [LARGE SCALE GENOMIC DNA]</scope>
    <source>
        <strain evidence="2 3">DSM 45514</strain>
    </source>
</reference>
<dbReference type="Proteomes" id="UP000199387">
    <property type="component" value="Unassembled WGS sequence"/>
</dbReference>
<dbReference type="OrthoDB" id="2678857at2"/>
<evidence type="ECO:0000313" key="3">
    <source>
        <dbReference type="Proteomes" id="UP000199387"/>
    </source>
</evidence>
<gene>
    <name evidence="2" type="ORF">SAMN04488112_11756</name>
</gene>
<dbReference type="EMBL" id="FMZA01000017">
    <property type="protein sequence ID" value="SDC81469.1"/>
    <property type="molecule type" value="Genomic_DNA"/>
</dbReference>
<dbReference type="Pfam" id="PF01814">
    <property type="entry name" value="Hemerythrin"/>
    <property type="match status" value="1"/>
</dbReference>
<evidence type="ECO:0000313" key="2">
    <source>
        <dbReference type="EMBL" id="SDC81469.1"/>
    </source>
</evidence>
<proteinExistence type="predicted"/>
<name>A0A1G6PN19_9BACL</name>
<dbReference type="AlphaFoldDB" id="A0A1G6PN19"/>
<dbReference type="Gene3D" id="1.20.120.520">
    <property type="entry name" value="nmb1532 protein domain like"/>
    <property type="match status" value="1"/>
</dbReference>
<dbReference type="STRING" id="1236220.SAMN04488112_11756"/>
<dbReference type="InterPro" id="IPR012312">
    <property type="entry name" value="Hemerythrin-like"/>
</dbReference>